<sequence>MCHAALTSTTTTTAAAAAAANQHAKEPSQGVGSRANLGGCGEVGGAVSQGRRGGAGPGSAPRQVVRGGRVAAVMRDYISLRAQALLAKKPVKRGDVILTSKPFCTLLDSSVVGCYCEYCFVSFVKDRLLTRCSGCGRAYYCSEMCQELGRALHWRECVVFRRRPNYQPKDSARFLARLIWVLKDGGEARVEKIDDKRSRRFKDLVSHRREVSRDEEQTKNLDSLMPDLRQLVGKRVMPTRDYLLEIFGKVRVNSFCLLDDRLTPIGTSLYLAASYIDHDCHANAFVTFFRNKLVVRSLVDWPNLDWSRVRISYLDIMNTRTYRQDYLARHYYFTCDCRLCRDDAHDLLTSTVPCGSCGEPVYLDEEAEDAVGPCDACGNKSFPDNLRQDYRRVADLTRLHLKDLDEANPDLEVWMEVVAAQEGLMHPLNLLRAKALDAQLMATFVRQGWHTAWGLAKKNHAAMRHYYGAKHPTYGLFLMRLGKIELCNLAFSDAFEHLREAEEILEAGLGSNHRLVFDDLTWLLIQASEEKKIQIQRSLIYGNHLTAPSSRQQHAEAHSHAHTRGRS</sequence>
<dbReference type="SUPFAM" id="SSF82199">
    <property type="entry name" value="SET domain"/>
    <property type="match status" value="1"/>
</dbReference>
<dbReference type="GO" id="GO:0008270">
    <property type="term" value="F:zinc ion binding"/>
    <property type="evidence" value="ECO:0007669"/>
    <property type="project" value="UniProtKB-KW"/>
</dbReference>
<dbReference type="Gene3D" id="1.25.40.10">
    <property type="entry name" value="Tetratricopeptide repeat domain"/>
    <property type="match status" value="1"/>
</dbReference>
<dbReference type="InterPro" id="IPR050869">
    <property type="entry name" value="H3K4_H4K5_MeTrfase"/>
</dbReference>
<comment type="caution">
    <text evidence="6">The sequence shown here is derived from an EMBL/GenBank/DDBJ whole genome shotgun (WGS) entry which is preliminary data.</text>
</comment>
<dbReference type="Pfam" id="PF01753">
    <property type="entry name" value="zf-MYND"/>
    <property type="match status" value="1"/>
</dbReference>
<dbReference type="Gene3D" id="6.10.140.2220">
    <property type="match status" value="1"/>
</dbReference>
<dbReference type="PANTHER" id="PTHR12197">
    <property type="entry name" value="HISTONE-LYSINE N-METHYLTRANSFERASE SMYD"/>
    <property type="match status" value="1"/>
</dbReference>
<dbReference type="EMBL" id="JARAKH010000020">
    <property type="protein sequence ID" value="KAK8393621.1"/>
    <property type="molecule type" value="Genomic_DNA"/>
</dbReference>
<dbReference type="AlphaFoldDB" id="A0AAW0U3X1"/>
<keyword evidence="7" id="KW-1185">Reference proteome</keyword>
<organism evidence="6 7">
    <name type="scientific">Scylla paramamosain</name>
    <name type="common">Mud crab</name>
    <dbReference type="NCBI Taxonomy" id="85552"/>
    <lineage>
        <taxon>Eukaryota</taxon>
        <taxon>Metazoa</taxon>
        <taxon>Ecdysozoa</taxon>
        <taxon>Arthropoda</taxon>
        <taxon>Crustacea</taxon>
        <taxon>Multicrustacea</taxon>
        <taxon>Malacostraca</taxon>
        <taxon>Eumalacostraca</taxon>
        <taxon>Eucarida</taxon>
        <taxon>Decapoda</taxon>
        <taxon>Pleocyemata</taxon>
        <taxon>Brachyura</taxon>
        <taxon>Eubrachyura</taxon>
        <taxon>Portunoidea</taxon>
        <taxon>Portunidae</taxon>
        <taxon>Portuninae</taxon>
        <taxon>Scylla</taxon>
    </lineage>
</organism>
<dbReference type="InterPro" id="IPR011990">
    <property type="entry name" value="TPR-like_helical_dom_sf"/>
</dbReference>
<protein>
    <recommendedName>
        <fullName evidence="5">MYND-type domain-containing protein</fullName>
    </recommendedName>
</protein>
<dbReference type="Gene3D" id="2.170.270.10">
    <property type="entry name" value="SET domain"/>
    <property type="match status" value="1"/>
</dbReference>
<dbReference type="Gene3D" id="1.10.220.160">
    <property type="match status" value="1"/>
</dbReference>
<proteinExistence type="predicted"/>
<keyword evidence="2 4" id="KW-0863">Zinc-finger</keyword>
<dbReference type="PROSITE" id="PS50865">
    <property type="entry name" value="ZF_MYND_2"/>
    <property type="match status" value="1"/>
</dbReference>
<dbReference type="Proteomes" id="UP001487740">
    <property type="component" value="Unassembled WGS sequence"/>
</dbReference>
<evidence type="ECO:0000313" key="7">
    <source>
        <dbReference type="Proteomes" id="UP001487740"/>
    </source>
</evidence>
<dbReference type="PANTHER" id="PTHR12197:SF251">
    <property type="entry name" value="EG:BACR7C10.4 PROTEIN"/>
    <property type="match status" value="1"/>
</dbReference>
<feature type="domain" description="MYND-type" evidence="5">
    <location>
        <begin position="116"/>
        <end position="157"/>
    </location>
</feature>
<keyword evidence="3" id="KW-0862">Zinc</keyword>
<evidence type="ECO:0000259" key="5">
    <source>
        <dbReference type="PROSITE" id="PS50865"/>
    </source>
</evidence>
<evidence type="ECO:0000256" key="3">
    <source>
        <dbReference type="ARBA" id="ARBA00022833"/>
    </source>
</evidence>
<accession>A0AAW0U3X1</accession>
<evidence type="ECO:0000256" key="4">
    <source>
        <dbReference type="PROSITE-ProRule" id="PRU00134"/>
    </source>
</evidence>
<evidence type="ECO:0000256" key="1">
    <source>
        <dbReference type="ARBA" id="ARBA00022723"/>
    </source>
</evidence>
<dbReference type="InterPro" id="IPR046341">
    <property type="entry name" value="SET_dom_sf"/>
</dbReference>
<gene>
    <name evidence="6" type="ORF">O3P69_006741</name>
</gene>
<name>A0AAW0U3X1_SCYPA</name>
<keyword evidence="1" id="KW-0479">Metal-binding</keyword>
<dbReference type="InterPro" id="IPR002893">
    <property type="entry name" value="Znf_MYND"/>
</dbReference>
<dbReference type="GO" id="GO:0005634">
    <property type="term" value="C:nucleus"/>
    <property type="evidence" value="ECO:0007669"/>
    <property type="project" value="TreeGrafter"/>
</dbReference>
<reference evidence="6 7" key="1">
    <citation type="submission" date="2023-03" db="EMBL/GenBank/DDBJ databases">
        <title>High-quality genome of Scylla paramamosain provides insights in environmental adaptation.</title>
        <authorList>
            <person name="Zhang L."/>
        </authorList>
    </citation>
    <scope>NUCLEOTIDE SEQUENCE [LARGE SCALE GENOMIC DNA]</scope>
    <source>
        <strain evidence="6">LZ_2023a</strain>
        <tissue evidence="6">Muscle</tissue>
    </source>
</reference>
<dbReference type="SUPFAM" id="SSF144232">
    <property type="entry name" value="HIT/MYND zinc finger-like"/>
    <property type="match status" value="1"/>
</dbReference>
<evidence type="ECO:0000256" key="2">
    <source>
        <dbReference type="ARBA" id="ARBA00022771"/>
    </source>
</evidence>
<evidence type="ECO:0000313" key="6">
    <source>
        <dbReference type="EMBL" id="KAK8393621.1"/>
    </source>
</evidence>